<comment type="subcellular location">
    <subcellularLocation>
        <location evidence="1">Cell junction</location>
        <location evidence="1">Gap junction</location>
    </subcellularLocation>
    <subcellularLocation>
        <location evidence="2 12">Cell membrane</location>
        <topology evidence="2 12">Multi-pass membrane protein</topology>
    </subcellularLocation>
</comment>
<keyword evidence="6" id="KW-0303">Gap junction</keyword>
<dbReference type="AlphaFoldDB" id="A0A5S6QLR1"/>
<evidence type="ECO:0000256" key="8">
    <source>
        <dbReference type="ARBA" id="ARBA00022989"/>
    </source>
</evidence>
<dbReference type="WBParaSite" id="TMUE_2000008138.1">
    <property type="protein sequence ID" value="TMUE_2000008138.1"/>
    <property type="gene ID" value="WBGene00288068"/>
</dbReference>
<protein>
    <recommendedName>
        <fullName evidence="12">Innexin</fullName>
    </recommendedName>
</protein>
<gene>
    <name evidence="12" type="primary">inx</name>
</gene>
<dbReference type="GO" id="GO:0005886">
    <property type="term" value="C:plasma membrane"/>
    <property type="evidence" value="ECO:0007669"/>
    <property type="project" value="UniProtKB-SubCell"/>
</dbReference>
<evidence type="ECO:0000256" key="7">
    <source>
        <dbReference type="ARBA" id="ARBA00022949"/>
    </source>
</evidence>
<dbReference type="PANTHER" id="PTHR11893:SF36">
    <property type="entry name" value="INNEXIN-5"/>
    <property type="match status" value="1"/>
</dbReference>
<evidence type="ECO:0000256" key="9">
    <source>
        <dbReference type="ARBA" id="ARBA00023065"/>
    </source>
</evidence>
<keyword evidence="7" id="KW-0965">Cell junction</keyword>
<evidence type="ECO:0000256" key="1">
    <source>
        <dbReference type="ARBA" id="ARBA00004610"/>
    </source>
</evidence>
<proteinExistence type="inferred from homology"/>
<evidence type="ECO:0000313" key="14">
    <source>
        <dbReference type="WBParaSite" id="TMUE_2000008138.1"/>
    </source>
</evidence>
<evidence type="ECO:0000256" key="12">
    <source>
        <dbReference type="RuleBase" id="RU010713"/>
    </source>
</evidence>
<evidence type="ECO:0000256" key="3">
    <source>
        <dbReference type="ARBA" id="ARBA00022448"/>
    </source>
</evidence>
<dbReference type="GO" id="GO:0005921">
    <property type="term" value="C:gap junction"/>
    <property type="evidence" value="ECO:0007669"/>
    <property type="project" value="UniProtKB-SubCell"/>
</dbReference>
<dbReference type="PANTHER" id="PTHR11893">
    <property type="entry name" value="INNEXIN"/>
    <property type="match status" value="1"/>
</dbReference>
<dbReference type="GO" id="GO:0034220">
    <property type="term" value="P:monoatomic ion transmembrane transport"/>
    <property type="evidence" value="ECO:0007669"/>
    <property type="project" value="UniProtKB-KW"/>
</dbReference>
<evidence type="ECO:0000256" key="10">
    <source>
        <dbReference type="ARBA" id="ARBA00023136"/>
    </source>
</evidence>
<dbReference type="Pfam" id="PF00876">
    <property type="entry name" value="Innexin"/>
    <property type="match status" value="1"/>
</dbReference>
<sequence>MVPYLEVALQALHKHPQDDFADRLNYYYTTLILLFLAITVSAKQYVGQPIQCWMPAEFRGGWEEYAENYCFIQNTYFVPFDQQMPREQTQRKDRKIGYYQWVPIMLAIQALMFYLPNTFWNFMNWYSGFRLKSILRMAQDASDIDAERREHKTAVISHYVKNSIASRSNGRRSKHKMYFPCLGAKAGRQLTNIYLLTKLLYVLNVVGQFFIMNHFLATDYTFWGIQILLDLSRGKEWSDSGHFPRVTLCDFEVRSIGSVHTHTVQCVLMINMFNEKIYLFLWYWMFLVAICTMLNFIYWSCVSFGSIFDERFVEYHLKVATEFDQILEKRQINEFVCQCLRKDGVLLMRFVESCASELLTSDLIAYMEFSNNEVPPTSGKIEKPEEKYRNAFTNQPWAHSEPTYRCCRKNAGNWHAHRTHSW</sequence>
<feature type="transmembrane region" description="Helical" evidence="12">
    <location>
        <begin position="277"/>
        <end position="299"/>
    </location>
</feature>
<accession>A0A5S6QLR1</accession>
<evidence type="ECO:0000256" key="4">
    <source>
        <dbReference type="ARBA" id="ARBA00022475"/>
    </source>
</evidence>
<dbReference type="PRINTS" id="PR01262">
    <property type="entry name" value="INNEXIN"/>
</dbReference>
<keyword evidence="11 12" id="KW-0407">Ion channel</keyword>
<evidence type="ECO:0000256" key="6">
    <source>
        <dbReference type="ARBA" id="ARBA00022868"/>
    </source>
</evidence>
<evidence type="ECO:0000256" key="2">
    <source>
        <dbReference type="ARBA" id="ARBA00004651"/>
    </source>
</evidence>
<keyword evidence="4" id="KW-1003">Cell membrane</keyword>
<feature type="transmembrane region" description="Helical" evidence="12">
    <location>
        <begin position="96"/>
        <end position="115"/>
    </location>
</feature>
<feature type="transmembrane region" description="Helical" evidence="12">
    <location>
        <begin position="26"/>
        <end position="46"/>
    </location>
</feature>
<dbReference type="GO" id="GO:0005243">
    <property type="term" value="F:gap junction channel activity"/>
    <property type="evidence" value="ECO:0007669"/>
    <property type="project" value="TreeGrafter"/>
</dbReference>
<evidence type="ECO:0000256" key="11">
    <source>
        <dbReference type="ARBA" id="ARBA00023303"/>
    </source>
</evidence>
<dbReference type="InterPro" id="IPR000990">
    <property type="entry name" value="Innexin"/>
</dbReference>
<comment type="similarity">
    <text evidence="12">Belongs to the pannexin family.</text>
</comment>
<dbReference type="Proteomes" id="UP000046395">
    <property type="component" value="Unassembled WGS sequence"/>
</dbReference>
<name>A0A5S6QLR1_TRIMR</name>
<dbReference type="PROSITE" id="PS51013">
    <property type="entry name" value="PANNEXIN"/>
    <property type="match status" value="1"/>
</dbReference>
<feature type="transmembrane region" description="Helical" evidence="12">
    <location>
        <begin position="199"/>
        <end position="223"/>
    </location>
</feature>
<keyword evidence="10 12" id="KW-0472">Membrane</keyword>
<reference evidence="14" key="1">
    <citation type="submission" date="2019-12" db="UniProtKB">
        <authorList>
            <consortium name="WormBaseParasite"/>
        </authorList>
    </citation>
    <scope>IDENTIFICATION</scope>
</reference>
<keyword evidence="5 12" id="KW-0812">Transmembrane</keyword>
<evidence type="ECO:0000256" key="5">
    <source>
        <dbReference type="ARBA" id="ARBA00022692"/>
    </source>
</evidence>
<keyword evidence="9 12" id="KW-0406">Ion transport</keyword>
<keyword evidence="8 12" id="KW-1133">Transmembrane helix</keyword>
<comment type="function">
    <text evidence="12">Structural component of the gap junctions.</text>
</comment>
<keyword evidence="13" id="KW-1185">Reference proteome</keyword>
<dbReference type="STRING" id="70415.A0A5S6QLR1"/>
<evidence type="ECO:0000313" key="13">
    <source>
        <dbReference type="Proteomes" id="UP000046395"/>
    </source>
</evidence>
<keyword evidence="3 12" id="KW-0813">Transport</keyword>
<organism evidence="13 14">
    <name type="scientific">Trichuris muris</name>
    <name type="common">Mouse whipworm</name>
    <dbReference type="NCBI Taxonomy" id="70415"/>
    <lineage>
        <taxon>Eukaryota</taxon>
        <taxon>Metazoa</taxon>
        <taxon>Ecdysozoa</taxon>
        <taxon>Nematoda</taxon>
        <taxon>Enoplea</taxon>
        <taxon>Dorylaimia</taxon>
        <taxon>Trichinellida</taxon>
        <taxon>Trichuridae</taxon>
        <taxon>Trichuris</taxon>
    </lineage>
</organism>